<dbReference type="STRING" id="8355.A0A1L8EKQ8"/>
<dbReference type="GeneID" id="108702472"/>
<feature type="coiled-coil region" evidence="4">
    <location>
        <begin position="186"/>
        <end position="220"/>
    </location>
</feature>
<name>A0A1L8EKQ8_XENLA</name>
<dbReference type="GO" id="GO:0002009">
    <property type="term" value="P:morphogenesis of an epithelium"/>
    <property type="evidence" value="ECO:0000318"/>
    <property type="project" value="GO_Central"/>
</dbReference>
<dbReference type="OrthoDB" id="2441647at2759"/>
<organism evidence="6 7">
    <name type="scientific">Xenopus laevis</name>
    <name type="common">African clawed frog</name>
    <dbReference type="NCBI Taxonomy" id="8355"/>
    <lineage>
        <taxon>Eukaryota</taxon>
        <taxon>Metazoa</taxon>
        <taxon>Chordata</taxon>
        <taxon>Craniata</taxon>
        <taxon>Vertebrata</taxon>
        <taxon>Euteleostomi</taxon>
        <taxon>Amphibia</taxon>
        <taxon>Batrachia</taxon>
        <taxon>Anura</taxon>
        <taxon>Pipoidea</taxon>
        <taxon>Pipidae</taxon>
        <taxon>Xenopodinae</taxon>
        <taxon>Xenopus</taxon>
        <taxon>Xenopus</taxon>
    </lineage>
</organism>
<dbReference type="CTD" id="108702472"/>
<gene>
    <name evidence="7 8" type="primary">krt20.S</name>
</gene>
<feature type="coiled-coil region" evidence="4">
    <location>
        <begin position="87"/>
        <end position="114"/>
    </location>
</feature>
<evidence type="ECO:0000256" key="2">
    <source>
        <dbReference type="ARBA" id="ARBA00023054"/>
    </source>
</evidence>
<dbReference type="InterPro" id="IPR002957">
    <property type="entry name" value="Keratin_I"/>
</dbReference>
<evidence type="ECO:0000259" key="5">
    <source>
        <dbReference type="PROSITE" id="PS51842"/>
    </source>
</evidence>
<dbReference type="SUPFAM" id="SSF64593">
    <property type="entry name" value="Intermediate filament protein, coiled coil region"/>
    <property type="match status" value="2"/>
</dbReference>
<dbReference type="AlphaFoldDB" id="A0A1L8EKQ8"/>
<dbReference type="GO" id="GO:0045095">
    <property type="term" value="C:keratin filament"/>
    <property type="evidence" value="ECO:0000318"/>
    <property type="project" value="GO_Central"/>
</dbReference>
<dbReference type="Xenbase" id="XB-GENE-18005611">
    <property type="gene designation" value="krt20.S"/>
</dbReference>
<dbReference type="Pfam" id="PF00038">
    <property type="entry name" value="Filament"/>
    <property type="match status" value="1"/>
</dbReference>
<dbReference type="Gene3D" id="1.20.5.1160">
    <property type="entry name" value="Vasodilator-stimulated phosphoprotein"/>
    <property type="match status" value="1"/>
</dbReference>
<reference evidence="7" key="1">
    <citation type="submission" date="2025-08" db="UniProtKB">
        <authorList>
            <consortium name="RefSeq"/>
        </authorList>
    </citation>
    <scope>IDENTIFICATION</scope>
    <source>
        <strain evidence="7">J_2021</strain>
        <tissue evidence="7">Erythrocytes</tissue>
    </source>
</reference>
<dbReference type="SMART" id="SM01391">
    <property type="entry name" value="Filament"/>
    <property type="match status" value="1"/>
</dbReference>
<dbReference type="PANTHER" id="PTHR23239">
    <property type="entry name" value="INTERMEDIATE FILAMENT"/>
    <property type="match status" value="1"/>
</dbReference>
<dbReference type="RefSeq" id="XP_018093437.1">
    <property type="nucleotide sequence ID" value="XM_018237948.2"/>
</dbReference>
<comment type="similarity">
    <text evidence="3">Belongs to the intermediate filament family.</text>
</comment>
<keyword evidence="6" id="KW-1185">Reference proteome</keyword>
<dbReference type="KEGG" id="xla:108702472"/>
<dbReference type="PaxDb" id="8355-A0A1L8EKQ8"/>
<keyword evidence="2 4" id="KW-0175">Coiled coil</keyword>
<accession>A0A1L8EKQ8</accession>
<proteinExistence type="inferred from homology"/>
<feature type="domain" description="IF rod" evidence="5">
    <location>
        <begin position="83"/>
        <end position="394"/>
    </location>
</feature>
<feature type="coiled-coil region" evidence="4">
    <location>
        <begin position="292"/>
        <end position="365"/>
    </location>
</feature>
<evidence type="ECO:0000313" key="6">
    <source>
        <dbReference type="Proteomes" id="UP000186698"/>
    </source>
</evidence>
<sequence>MANMYRTISVERGTSSAGGNYSRLHSPRHTGSVYAGAGGYGTKISKSSTYGGGYGGGYSGGYGGGSSSLLINTNSDILLNGNEKHTMQNLNDRLATYLDKVRSLEKANSQIELQIKDWYGKNSGVGQKDYQDYYKTIEDLKTEILNRTMVNAEILLNIDNAKLAAADFRLKFESEQSLRIGVEKDIVGLRKLIDDLNIERIDLEHQYEFLQENLAYLKKSHEEEAGVLRNQITGKVTVEMDAAPSVDLAKVLADMRTQCEEVVGKIKQDAKQQFETQIEEVNVQIGGNVAELEKHRSSVNEIKRHIQSLDIELQSELSKKDALSATLDNINAQYASQLLQIQNAIKNIEEQLIQIRSDMSRQSQEYEILLNIKIRLEREIETYRRLLEGDDINKITEEEKLREMSRSRKIKTIVEEVVDGKVISSQVKETEEQLPNVKQLH</sequence>
<evidence type="ECO:0000313" key="7">
    <source>
        <dbReference type="RefSeq" id="XP_018093437.1"/>
    </source>
</evidence>
<dbReference type="InterPro" id="IPR039008">
    <property type="entry name" value="IF_rod_dom"/>
</dbReference>
<dbReference type="GO" id="GO:0030280">
    <property type="term" value="F:structural constituent of skin epidermis"/>
    <property type="evidence" value="ECO:0000318"/>
    <property type="project" value="GO_Central"/>
</dbReference>
<evidence type="ECO:0000256" key="3">
    <source>
        <dbReference type="RuleBase" id="RU000685"/>
    </source>
</evidence>
<dbReference type="Gene3D" id="1.20.5.500">
    <property type="entry name" value="Single helix bin"/>
    <property type="match status" value="1"/>
</dbReference>
<dbReference type="PROSITE" id="PS00226">
    <property type="entry name" value="IF_ROD_1"/>
    <property type="match status" value="1"/>
</dbReference>
<dbReference type="Gene3D" id="1.20.5.170">
    <property type="match status" value="1"/>
</dbReference>
<evidence type="ECO:0000256" key="1">
    <source>
        <dbReference type="ARBA" id="ARBA00022754"/>
    </source>
</evidence>
<protein>
    <submittedName>
        <fullName evidence="7">Keratin, type I cytoskeletal 19</fullName>
    </submittedName>
</protein>
<dbReference type="PRINTS" id="PR01248">
    <property type="entry name" value="TYPE1KERATIN"/>
</dbReference>
<evidence type="ECO:0000313" key="8">
    <source>
        <dbReference type="Xenbase" id="XB-GENE-18005611"/>
    </source>
</evidence>
<dbReference type="PROSITE" id="PS51842">
    <property type="entry name" value="IF_ROD_2"/>
    <property type="match status" value="1"/>
</dbReference>
<dbReference type="InterPro" id="IPR018039">
    <property type="entry name" value="IF_conserved"/>
</dbReference>
<dbReference type="Bgee" id="108702472">
    <property type="expression patterns" value="Expressed in intestine and 1 other cell type or tissue"/>
</dbReference>
<evidence type="ECO:0000256" key="4">
    <source>
        <dbReference type="SAM" id="Coils"/>
    </source>
</evidence>
<dbReference type="Proteomes" id="UP000186698">
    <property type="component" value="Chromosome 9_10S"/>
</dbReference>
<dbReference type="FunFam" id="1.20.5.170:FF:000002">
    <property type="entry name" value="Type I keratin KA11"/>
    <property type="match status" value="1"/>
</dbReference>
<keyword evidence="1 3" id="KW-0403">Intermediate filament</keyword>
<dbReference type="GO" id="GO:0045109">
    <property type="term" value="P:intermediate filament organization"/>
    <property type="evidence" value="ECO:0000318"/>
    <property type="project" value="GO_Central"/>
</dbReference>
<dbReference type="GO" id="GO:0005856">
    <property type="term" value="C:cytoskeleton"/>
    <property type="evidence" value="ECO:0000318"/>
    <property type="project" value="GO_Central"/>
</dbReference>
<dbReference type="AGR" id="Xenbase:XB-GENE-18005611"/>
<dbReference type="PANTHER" id="PTHR23239:SF384">
    <property type="entry name" value="KERATIN, TYPE I CYTOSKELETAL 20"/>
    <property type="match status" value="1"/>
</dbReference>
<dbReference type="GO" id="GO:0030855">
    <property type="term" value="P:epithelial cell differentiation"/>
    <property type="evidence" value="ECO:0000318"/>
    <property type="project" value="GO_Central"/>
</dbReference>